<comment type="similarity">
    <text evidence="12">Belongs to the dus family.</text>
</comment>
<evidence type="ECO:0000256" key="1">
    <source>
        <dbReference type="ARBA" id="ARBA00001917"/>
    </source>
</evidence>
<organism evidence="16 17">
    <name type="scientific">Syntrophotalea acetylenivorans</name>
    <dbReference type="NCBI Taxonomy" id="1842532"/>
    <lineage>
        <taxon>Bacteria</taxon>
        <taxon>Pseudomonadati</taxon>
        <taxon>Thermodesulfobacteriota</taxon>
        <taxon>Desulfuromonadia</taxon>
        <taxon>Desulfuromonadales</taxon>
        <taxon>Syntrophotaleaceae</taxon>
        <taxon>Syntrophotalea</taxon>
    </lineage>
</organism>
<evidence type="ECO:0000256" key="3">
    <source>
        <dbReference type="ARBA" id="ARBA00022555"/>
    </source>
</evidence>
<evidence type="ECO:0000313" key="17">
    <source>
        <dbReference type="Proteomes" id="UP000182517"/>
    </source>
</evidence>
<dbReference type="RefSeq" id="WP_072282478.1">
    <property type="nucleotide sequence ID" value="NZ_CP015519.1"/>
</dbReference>
<sequence>MQIGCLPLKNNILLAPLAGITDLPYRLIMRRYGIDLTFTEMISANGLVRAGRNTEALLLSTAEDHPLGVQLFGDDPQVLARAAAQVEDRGELIDLNLGCPVKKVVRSGAGSALLQDPAKVAQVVAAVRRATSRPLTVKLRSGWDSSSINYLEIGRIAEAEGADALTLHPRTRSQAFSGRADWSHIKKLKNAVTVPVIGSGDIVRAEDAEAMLAETGCDGIMLGRGCYGNPWLISSILARREGRPCPAPDPLQRLEAVRCHFELFVRHFGEQKALFDMRKHLCWYSRGLPKAAAFRTLINATRSFAELQQATEDFFLAAIDSVET</sequence>
<dbReference type="InterPro" id="IPR004652">
    <property type="entry name" value="DusB-like"/>
</dbReference>
<dbReference type="SUPFAM" id="SSF51395">
    <property type="entry name" value="FMN-linked oxidoreductases"/>
    <property type="match status" value="1"/>
</dbReference>
<evidence type="ECO:0000259" key="15">
    <source>
        <dbReference type="Pfam" id="PF01207"/>
    </source>
</evidence>
<dbReference type="GO" id="GO:0000049">
    <property type="term" value="F:tRNA binding"/>
    <property type="evidence" value="ECO:0007669"/>
    <property type="project" value="UniProtKB-KW"/>
</dbReference>
<dbReference type="PANTHER" id="PTHR45846">
    <property type="entry name" value="TRNA-DIHYDROURIDINE(47) SYNTHASE [NAD(P)(+)]-LIKE"/>
    <property type="match status" value="1"/>
</dbReference>
<dbReference type="NCBIfam" id="TIGR00737">
    <property type="entry name" value="nifR3_yhdG"/>
    <property type="match status" value="1"/>
</dbReference>
<evidence type="ECO:0000256" key="11">
    <source>
        <dbReference type="ARBA" id="ARBA00048802"/>
    </source>
</evidence>
<keyword evidence="6 12" id="KW-0819">tRNA processing</keyword>
<keyword evidence="14" id="KW-0547">Nucleotide-binding</keyword>
<dbReference type="STRING" id="1842532.A7E78_00735"/>
<evidence type="ECO:0000256" key="5">
    <source>
        <dbReference type="ARBA" id="ARBA00022643"/>
    </source>
</evidence>
<keyword evidence="9 12" id="KW-0560">Oxidoreductase</keyword>
<feature type="binding site" evidence="14">
    <location>
        <position position="168"/>
    </location>
    <ligand>
        <name>FMN</name>
        <dbReference type="ChEBI" id="CHEBI:58210"/>
    </ligand>
</feature>
<dbReference type="Gene3D" id="1.10.1200.80">
    <property type="entry name" value="Putative flavin oxidoreducatase, domain 2"/>
    <property type="match status" value="1"/>
</dbReference>
<comment type="catalytic activity">
    <reaction evidence="10">
        <text>a 5,6-dihydrouridine in tRNA + NADP(+) = a uridine in tRNA + NADPH + H(+)</text>
        <dbReference type="Rhea" id="RHEA:23624"/>
        <dbReference type="Rhea" id="RHEA-COMP:13339"/>
        <dbReference type="Rhea" id="RHEA-COMP:13887"/>
        <dbReference type="ChEBI" id="CHEBI:15378"/>
        <dbReference type="ChEBI" id="CHEBI:57783"/>
        <dbReference type="ChEBI" id="CHEBI:58349"/>
        <dbReference type="ChEBI" id="CHEBI:65315"/>
        <dbReference type="ChEBI" id="CHEBI:74443"/>
    </reaction>
</comment>
<evidence type="ECO:0000313" key="16">
    <source>
        <dbReference type="EMBL" id="APG26518.1"/>
    </source>
</evidence>
<keyword evidence="17" id="KW-1185">Reference proteome</keyword>
<dbReference type="Gene3D" id="3.20.20.70">
    <property type="entry name" value="Aldolase class I"/>
    <property type="match status" value="1"/>
</dbReference>
<feature type="active site" description="Proton donor" evidence="13">
    <location>
        <position position="99"/>
    </location>
</feature>
<proteinExistence type="inferred from homology"/>
<evidence type="ECO:0000256" key="6">
    <source>
        <dbReference type="ARBA" id="ARBA00022694"/>
    </source>
</evidence>
<dbReference type="InterPro" id="IPR001269">
    <property type="entry name" value="DUS_fam"/>
</dbReference>
<evidence type="ECO:0000256" key="8">
    <source>
        <dbReference type="ARBA" id="ARBA00022884"/>
    </source>
</evidence>
<evidence type="ECO:0000256" key="12">
    <source>
        <dbReference type="PIRNR" id="PIRNR006621"/>
    </source>
</evidence>
<keyword evidence="3" id="KW-0820">tRNA-binding</keyword>
<feature type="binding site" evidence="14">
    <location>
        <position position="70"/>
    </location>
    <ligand>
        <name>FMN</name>
        <dbReference type="ChEBI" id="CHEBI:58210"/>
    </ligand>
</feature>
<reference evidence="16 17" key="1">
    <citation type="journal article" date="2017" name="Genome Announc.">
        <title>Complete Genome Sequences of Two Acetylene-Fermenting Pelobacter acetylenicus Strains.</title>
        <authorList>
            <person name="Sutton J.M."/>
            <person name="Baesman S.M."/>
            <person name="Fierst J.L."/>
            <person name="Poret-Peterson A.T."/>
            <person name="Oremland R.S."/>
            <person name="Dunlap D.S."/>
            <person name="Akob D.M."/>
        </authorList>
    </citation>
    <scope>NUCLEOTIDE SEQUENCE [LARGE SCALE GENOMIC DNA]</scope>
    <source>
        <strain evidence="16 17">SFB93</strain>
    </source>
</reference>
<evidence type="ECO:0000256" key="2">
    <source>
        <dbReference type="ARBA" id="ARBA00002790"/>
    </source>
</evidence>
<dbReference type="GO" id="GO:0017150">
    <property type="term" value="F:tRNA dihydrouridine synthase activity"/>
    <property type="evidence" value="ECO:0007669"/>
    <property type="project" value="InterPro"/>
</dbReference>
<keyword evidence="7" id="KW-0521">NADP</keyword>
<keyword evidence="8" id="KW-0694">RNA-binding</keyword>
<dbReference type="InterPro" id="IPR013785">
    <property type="entry name" value="Aldolase_TIM"/>
</dbReference>
<accession>A0A1L3GLH9</accession>
<evidence type="ECO:0000256" key="10">
    <source>
        <dbReference type="ARBA" id="ARBA00048205"/>
    </source>
</evidence>
<dbReference type="KEGG" id="pef:A7E78_00735"/>
<feature type="binding site" evidence="14">
    <location>
        <begin position="223"/>
        <end position="224"/>
    </location>
    <ligand>
        <name>FMN</name>
        <dbReference type="ChEBI" id="CHEBI:58210"/>
    </ligand>
</feature>
<dbReference type="AlphaFoldDB" id="A0A1L3GLH9"/>
<evidence type="ECO:0000256" key="7">
    <source>
        <dbReference type="ARBA" id="ARBA00022857"/>
    </source>
</evidence>
<keyword evidence="4 12" id="KW-0285">Flavoprotein</keyword>
<dbReference type="EC" id="1.3.1.-" evidence="12"/>
<comment type="function">
    <text evidence="2 12">Catalyzes the synthesis of 5,6-dihydrouridine (D), a modified base found in the D-loop of most tRNAs, via the reduction of the C5-C6 double bond in target uridines.</text>
</comment>
<dbReference type="InterPro" id="IPR024036">
    <property type="entry name" value="tRNA-dHydroUridine_Synthase_C"/>
</dbReference>
<evidence type="ECO:0000256" key="13">
    <source>
        <dbReference type="PIRSR" id="PIRSR006621-1"/>
    </source>
</evidence>
<feature type="domain" description="DUS-like FMN-binding" evidence="15">
    <location>
        <begin position="13"/>
        <end position="315"/>
    </location>
</feature>
<dbReference type="Pfam" id="PF01207">
    <property type="entry name" value="Dus"/>
    <property type="match status" value="1"/>
</dbReference>
<comment type="catalytic activity">
    <reaction evidence="11">
        <text>a 5,6-dihydrouridine in tRNA + NAD(+) = a uridine in tRNA + NADH + H(+)</text>
        <dbReference type="Rhea" id="RHEA:54452"/>
        <dbReference type="Rhea" id="RHEA-COMP:13339"/>
        <dbReference type="Rhea" id="RHEA-COMP:13887"/>
        <dbReference type="ChEBI" id="CHEBI:15378"/>
        <dbReference type="ChEBI" id="CHEBI:57540"/>
        <dbReference type="ChEBI" id="CHEBI:57945"/>
        <dbReference type="ChEBI" id="CHEBI:65315"/>
        <dbReference type="ChEBI" id="CHEBI:74443"/>
    </reaction>
</comment>
<dbReference type="CDD" id="cd02801">
    <property type="entry name" value="DUS_like_FMN"/>
    <property type="match status" value="1"/>
</dbReference>
<keyword evidence="5 12" id="KW-0288">FMN</keyword>
<name>A0A1L3GLH9_9BACT</name>
<feature type="binding site" evidence="14">
    <location>
        <position position="138"/>
    </location>
    <ligand>
        <name>FMN</name>
        <dbReference type="ChEBI" id="CHEBI:58210"/>
    </ligand>
</feature>
<evidence type="ECO:0000256" key="9">
    <source>
        <dbReference type="ARBA" id="ARBA00023002"/>
    </source>
</evidence>
<gene>
    <name evidence="16" type="ORF">A7E78_00735</name>
</gene>
<dbReference type="InterPro" id="IPR018517">
    <property type="entry name" value="tRNA_hU_synthase_CS"/>
</dbReference>
<dbReference type="PROSITE" id="PS01136">
    <property type="entry name" value="UPF0034"/>
    <property type="match status" value="1"/>
</dbReference>
<evidence type="ECO:0000256" key="14">
    <source>
        <dbReference type="PIRSR" id="PIRSR006621-2"/>
    </source>
</evidence>
<dbReference type="PIRSF" id="PIRSF006621">
    <property type="entry name" value="Dus"/>
    <property type="match status" value="1"/>
</dbReference>
<dbReference type="OrthoDB" id="9764501at2"/>
<dbReference type="InterPro" id="IPR035587">
    <property type="entry name" value="DUS-like_FMN-bd"/>
</dbReference>
<dbReference type="GO" id="GO:0050660">
    <property type="term" value="F:flavin adenine dinucleotide binding"/>
    <property type="evidence" value="ECO:0007669"/>
    <property type="project" value="InterPro"/>
</dbReference>
<evidence type="ECO:0000256" key="4">
    <source>
        <dbReference type="ARBA" id="ARBA00022630"/>
    </source>
</evidence>
<dbReference type="EMBL" id="CP015519">
    <property type="protein sequence ID" value="APG26518.1"/>
    <property type="molecule type" value="Genomic_DNA"/>
</dbReference>
<comment type="cofactor">
    <cofactor evidence="1 12 14">
        <name>FMN</name>
        <dbReference type="ChEBI" id="CHEBI:58210"/>
    </cofactor>
</comment>
<protein>
    <recommendedName>
        <fullName evidence="12">tRNA-dihydrouridine synthase</fullName>
        <ecNumber evidence="12">1.3.1.-</ecNumber>
    </recommendedName>
</protein>
<dbReference type="Proteomes" id="UP000182517">
    <property type="component" value="Chromosome"/>
</dbReference>
<dbReference type="PANTHER" id="PTHR45846:SF1">
    <property type="entry name" value="TRNA-DIHYDROURIDINE(47) SYNTHASE [NAD(P)(+)]-LIKE"/>
    <property type="match status" value="1"/>
</dbReference>